<feature type="domain" description="ML-like" evidence="10">
    <location>
        <begin position="45"/>
        <end position="183"/>
    </location>
</feature>
<feature type="transmembrane region" description="Helical" evidence="8">
    <location>
        <begin position="462"/>
        <end position="484"/>
    </location>
</feature>
<dbReference type="GO" id="GO:0016020">
    <property type="term" value="C:membrane"/>
    <property type="evidence" value="ECO:0007669"/>
    <property type="project" value="UniProtKB-SubCell"/>
</dbReference>
<dbReference type="Proteomes" id="UP000070444">
    <property type="component" value="Unassembled WGS sequence"/>
</dbReference>
<proteinExistence type="inferred from homology"/>
<dbReference type="GO" id="GO:0009272">
    <property type="term" value="P:fungal-type cell wall biogenesis"/>
    <property type="evidence" value="ECO:0007669"/>
    <property type="project" value="TreeGrafter"/>
</dbReference>
<evidence type="ECO:0000256" key="4">
    <source>
        <dbReference type="ARBA" id="ARBA00022729"/>
    </source>
</evidence>
<reference evidence="11 12" key="1">
    <citation type="journal article" date="2015" name="Genome Biol. Evol.">
        <title>Phylogenomic analyses indicate that early fungi evolved digesting cell walls of algal ancestors of land plants.</title>
        <authorList>
            <person name="Chang Y."/>
            <person name="Wang S."/>
            <person name="Sekimoto S."/>
            <person name="Aerts A.L."/>
            <person name="Choi C."/>
            <person name="Clum A."/>
            <person name="LaButti K.M."/>
            <person name="Lindquist E.A."/>
            <person name="Yee Ngan C."/>
            <person name="Ohm R.A."/>
            <person name="Salamov A.A."/>
            <person name="Grigoriev I.V."/>
            <person name="Spatafora J.W."/>
            <person name="Berbee M.L."/>
        </authorList>
    </citation>
    <scope>NUCLEOTIDE SEQUENCE [LARGE SCALE GENOMIC DNA]</scope>
    <source>
        <strain evidence="11 12">NRRL 28638</strain>
    </source>
</reference>
<comment type="similarity">
    <text evidence="2">Belongs to the transient receptor potential (TRP) ion channel family.</text>
</comment>
<evidence type="ECO:0000259" key="10">
    <source>
        <dbReference type="SMART" id="SM01320"/>
    </source>
</evidence>
<feature type="transmembrane region" description="Helical" evidence="8">
    <location>
        <begin position="552"/>
        <end position="577"/>
    </location>
</feature>
<dbReference type="InterPro" id="IPR032800">
    <property type="entry name" value="TRP_N"/>
</dbReference>
<feature type="compositionally biased region" description="Polar residues" evidence="7">
    <location>
        <begin position="593"/>
        <end position="612"/>
    </location>
</feature>
<keyword evidence="4 9" id="KW-0732">Signal</keyword>
<feature type="compositionally biased region" description="Polar residues" evidence="7">
    <location>
        <begin position="618"/>
        <end position="656"/>
    </location>
</feature>
<evidence type="ECO:0000313" key="12">
    <source>
        <dbReference type="Proteomes" id="UP000070444"/>
    </source>
</evidence>
<evidence type="ECO:0000256" key="8">
    <source>
        <dbReference type="SAM" id="Phobius"/>
    </source>
</evidence>
<evidence type="ECO:0000256" key="6">
    <source>
        <dbReference type="ARBA" id="ARBA00023136"/>
    </source>
</evidence>
<feature type="chain" id="PRO_5007294371" description="ML-like domain-containing protein" evidence="9">
    <location>
        <begin position="18"/>
        <end position="721"/>
    </location>
</feature>
<feature type="compositionally biased region" description="Polar residues" evidence="7">
    <location>
        <begin position="686"/>
        <end position="696"/>
    </location>
</feature>
<keyword evidence="5 8" id="KW-1133">Transmembrane helix</keyword>
<dbReference type="GO" id="GO:0055085">
    <property type="term" value="P:transmembrane transport"/>
    <property type="evidence" value="ECO:0007669"/>
    <property type="project" value="TreeGrafter"/>
</dbReference>
<dbReference type="OMA" id="KSYWWIF"/>
<feature type="transmembrane region" description="Helical" evidence="8">
    <location>
        <begin position="521"/>
        <end position="540"/>
    </location>
</feature>
<dbReference type="PANTHER" id="PTHR31145:SF2">
    <property type="entry name" value="FLAVIN CARRIER PROTEIN 2"/>
    <property type="match status" value="1"/>
</dbReference>
<evidence type="ECO:0000313" key="11">
    <source>
        <dbReference type="EMBL" id="KXN69876.1"/>
    </source>
</evidence>
<keyword evidence="3 8" id="KW-0812">Transmembrane</keyword>
<name>A0A137P4E7_CONC2</name>
<evidence type="ECO:0000256" key="9">
    <source>
        <dbReference type="SAM" id="SignalP"/>
    </source>
</evidence>
<feature type="region of interest" description="Disordered" evidence="7">
    <location>
        <begin position="677"/>
        <end position="700"/>
    </location>
</feature>
<evidence type="ECO:0000256" key="7">
    <source>
        <dbReference type="SAM" id="MobiDB-lite"/>
    </source>
</evidence>
<evidence type="ECO:0000256" key="2">
    <source>
        <dbReference type="ARBA" id="ARBA00010642"/>
    </source>
</evidence>
<dbReference type="AlphaFoldDB" id="A0A137P4E7"/>
<feature type="region of interest" description="Disordered" evidence="7">
    <location>
        <begin position="586"/>
        <end position="656"/>
    </location>
</feature>
<feature type="signal peptide" evidence="9">
    <location>
        <begin position="1"/>
        <end position="17"/>
    </location>
</feature>
<evidence type="ECO:0000256" key="5">
    <source>
        <dbReference type="ARBA" id="ARBA00022989"/>
    </source>
</evidence>
<dbReference type="Pfam" id="PF06011">
    <property type="entry name" value="TRP"/>
    <property type="match status" value="1"/>
</dbReference>
<accession>A0A137P4E7</accession>
<keyword evidence="6 8" id="KW-0472">Membrane</keyword>
<dbReference type="Pfam" id="PF14558">
    <property type="entry name" value="TRP_N"/>
    <property type="match status" value="1"/>
</dbReference>
<organism evidence="11 12">
    <name type="scientific">Conidiobolus coronatus (strain ATCC 28846 / CBS 209.66 / NRRL 28638)</name>
    <name type="common">Delacroixia coronata</name>
    <dbReference type="NCBI Taxonomy" id="796925"/>
    <lineage>
        <taxon>Eukaryota</taxon>
        <taxon>Fungi</taxon>
        <taxon>Fungi incertae sedis</taxon>
        <taxon>Zoopagomycota</taxon>
        <taxon>Entomophthoromycotina</taxon>
        <taxon>Entomophthoromycetes</taxon>
        <taxon>Entomophthorales</taxon>
        <taxon>Ancylistaceae</taxon>
        <taxon>Conidiobolus</taxon>
    </lineage>
</organism>
<evidence type="ECO:0000256" key="3">
    <source>
        <dbReference type="ARBA" id="ARBA00022692"/>
    </source>
</evidence>
<sequence>MKIVNSLLLLPISLILAHTSPKPQNALEVSSTTVETSQAPHLFKRSLSSFGTNSCNSNSDPSISVSSLNVDVQDSSIVVNVNADVKKEITGGTATLQITAAGYSLPNIPFPVCELSPNGCPIQPGQLKASKSLPLPSGVGQANDVLSKIPGFGLEFKLTFTSTDGSQQLGCTETTIGNPINTQAPSISYASYAFGAASVGLALLGGMGNLGLQATHARPGATPSLFDTAMILQGFAINGMLGCNYPATYAGWTTNFGWTMGAINIPSLQAALDNWRPAEFQTVKNATTSGSGSLQRRADIGSFKWEDILNSNPNADVGISKYAKMIKVKPENYFLTIVVVFLILFACVTALCLLLRLILELLSMYKPTIFTVLRDHFAMYYLGNLLRVFLLGYCVIAMGALYQLSIHDYWPVTVIAGITLGVFCVGLMGFVGFKVIRAGPSKAFNEPKFKYSMGPLYTDYRASIYAFFIPNLIYLIIRAIAVALLSKWVLIQLIVLVVNEIVYFIAMLVARPYALRIANGLNVFIGILKIVNLGLLFLFIQSITLPSLANQIISIVLIVLNVLQVVALLIVMIWSLVHTCKKLIKGDGKSDQVPLNRNSGNFSNRGPKSSMSDYDYQNVPSSARSPNTQGNSTYPNEQPGSANSENTYAPTSNNLRNSYYVTEETSFLDRREDPYYRPKLPWINRPASNSQNSSDVESYADSYRMNRTSKHQGDNLTPTHL</sequence>
<dbReference type="STRING" id="796925.A0A137P4E7"/>
<comment type="subcellular location">
    <subcellularLocation>
        <location evidence="1">Membrane</location>
        <topology evidence="1">Multi-pass membrane protein</topology>
    </subcellularLocation>
</comment>
<dbReference type="InterPro" id="IPR010308">
    <property type="entry name" value="TRP_C"/>
</dbReference>
<protein>
    <recommendedName>
        <fullName evidence="10">ML-like domain-containing protein</fullName>
    </recommendedName>
</protein>
<feature type="transmembrane region" description="Helical" evidence="8">
    <location>
        <begin position="490"/>
        <end position="509"/>
    </location>
</feature>
<feature type="transmembrane region" description="Helical" evidence="8">
    <location>
        <begin position="409"/>
        <end position="433"/>
    </location>
</feature>
<dbReference type="InterPro" id="IPR040241">
    <property type="entry name" value="TRP_Flc/Pkd2-like"/>
</dbReference>
<dbReference type="EMBL" id="KQ964520">
    <property type="protein sequence ID" value="KXN69876.1"/>
    <property type="molecule type" value="Genomic_DNA"/>
</dbReference>
<dbReference type="PANTHER" id="PTHR31145">
    <property type="entry name" value="INTEGRAL MEMBRANE PROTEIN (AFU_ORTHOLOGUE AFUA_7G01610)"/>
    <property type="match status" value="1"/>
</dbReference>
<keyword evidence="12" id="KW-1185">Reference proteome</keyword>
<dbReference type="SMART" id="SM01320">
    <property type="entry name" value="TRP_N"/>
    <property type="match status" value="1"/>
</dbReference>
<dbReference type="OrthoDB" id="2115177at2759"/>
<feature type="transmembrane region" description="Helical" evidence="8">
    <location>
        <begin position="333"/>
        <end position="359"/>
    </location>
</feature>
<feature type="transmembrane region" description="Helical" evidence="8">
    <location>
        <begin position="380"/>
        <end position="403"/>
    </location>
</feature>
<evidence type="ECO:0000256" key="1">
    <source>
        <dbReference type="ARBA" id="ARBA00004141"/>
    </source>
</evidence>
<gene>
    <name evidence="11" type="ORF">CONCODRAFT_79098</name>
</gene>